<dbReference type="AlphaFoldDB" id="A0A915DME4"/>
<proteinExistence type="predicted"/>
<evidence type="ECO:0000313" key="2">
    <source>
        <dbReference type="WBParaSite" id="jg2153"/>
    </source>
</evidence>
<dbReference type="WBParaSite" id="jg2153">
    <property type="protein sequence ID" value="jg2153"/>
    <property type="gene ID" value="jg2153"/>
</dbReference>
<dbReference type="Proteomes" id="UP000887574">
    <property type="component" value="Unplaced"/>
</dbReference>
<evidence type="ECO:0000313" key="1">
    <source>
        <dbReference type="Proteomes" id="UP000887574"/>
    </source>
</evidence>
<keyword evidence="1" id="KW-1185">Reference proteome</keyword>
<reference evidence="2" key="1">
    <citation type="submission" date="2022-11" db="UniProtKB">
        <authorList>
            <consortium name="WormBaseParasite"/>
        </authorList>
    </citation>
    <scope>IDENTIFICATION</scope>
</reference>
<protein>
    <submittedName>
        <fullName evidence="2">RRM domain-containing protein</fullName>
    </submittedName>
</protein>
<organism evidence="1 2">
    <name type="scientific">Ditylenchus dipsaci</name>
    <dbReference type="NCBI Taxonomy" id="166011"/>
    <lineage>
        <taxon>Eukaryota</taxon>
        <taxon>Metazoa</taxon>
        <taxon>Ecdysozoa</taxon>
        <taxon>Nematoda</taxon>
        <taxon>Chromadorea</taxon>
        <taxon>Rhabditida</taxon>
        <taxon>Tylenchina</taxon>
        <taxon>Tylenchomorpha</taxon>
        <taxon>Sphaerularioidea</taxon>
        <taxon>Anguinidae</taxon>
        <taxon>Anguininae</taxon>
        <taxon>Ditylenchus</taxon>
    </lineage>
</organism>
<sequence>MLFFVYSCRIPHKPCCLPNEVLQDIVLFFNQDACNKFIDLSRRWDRDLMFCNSNRHGLFIKLSGPQDARLVFERFHGRKFYGVIAVASYISENEYFASRRIF</sequence>
<accession>A0A915DME4</accession>
<name>A0A915DME4_9BILA</name>